<protein>
    <submittedName>
        <fullName evidence="1">Uncharacterized protein</fullName>
    </submittedName>
</protein>
<comment type="caution">
    <text evidence="1">The sequence shown here is derived from an EMBL/GenBank/DDBJ whole genome shotgun (WGS) entry which is preliminary data.</text>
</comment>
<accession>A0A8T2MN63</accession>
<dbReference type="AlphaFoldDB" id="A0A8T2MN63"/>
<dbReference type="EMBL" id="JAFBMS010002108">
    <property type="protein sequence ID" value="KAG9328540.1"/>
    <property type="molecule type" value="Genomic_DNA"/>
</dbReference>
<evidence type="ECO:0000313" key="1">
    <source>
        <dbReference type="EMBL" id="KAG9328540.1"/>
    </source>
</evidence>
<keyword evidence="2" id="KW-1185">Reference proteome</keyword>
<sequence length="63" mass="7255">MQEIKIVGILFKIAKTTTMYRSKNVAHSLIFIPLSVCQPNLRHGCVETLLVTNFLERSYLFQV</sequence>
<proteinExistence type="predicted"/>
<name>A0A8T2MN63_9TELE</name>
<gene>
    <name evidence="1" type="ORF">JZ751_013377</name>
</gene>
<organism evidence="1 2">
    <name type="scientific">Albula glossodonta</name>
    <name type="common">roundjaw bonefish</name>
    <dbReference type="NCBI Taxonomy" id="121402"/>
    <lineage>
        <taxon>Eukaryota</taxon>
        <taxon>Metazoa</taxon>
        <taxon>Chordata</taxon>
        <taxon>Craniata</taxon>
        <taxon>Vertebrata</taxon>
        <taxon>Euteleostomi</taxon>
        <taxon>Actinopterygii</taxon>
        <taxon>Neopterygii</taxon>
        <taxon>Teleostei</taxon>
        <taxon>Albuliformes</taxon>
        <taxon>Albulidae</taxon>
        <taxon>Albula</taxon>
    </lineage>
</organism>
<dbReference type="Proteomes" id="UP000824540">
    <property type="component" value="Unassembled WGS sequence"/>
</dbReference>
<reference evidence="1" key="1">
    <citation type="thesis" date="2021" institute="BYU ScholarsArchive" country="Provo, UT, USA">
        <title>Applications of and Algorithms for Genome Assembly and Genomic Analyses with an Emphasis on Marine Teleosts.</title>
        <authorList>
            <person name="Pickett B.D."/>
        </authorList>
    </citation>
    <scope>NUCLEOTIDE SEQUENCE</scope>
    <source>
        <strain evidence="1">HI-2016</strain>
    </source>
</reference>
<evidence type="ECO:0000313" key="2">
    <source>
        <dbReference type="Proteomes" id="UP000824540"/>
    </source>
</evidence>